<gene>
    <name evidence="5" type="ORF">METZ01_LOCUS207799</name>
</gene>
<feature type="transmembrane region" description="Helical" evidence="2">
    <location>
        <begin position="15"/>
        <end position="34"/>
    </location>
</feature>
<sequence>VWDSSDWAKTFLFKVYFASVFLFFLSTHIANLFASGTEQIRIITTNDIHSYLKPIYYRYLDDIKPWGKVSREGDYVNKAKIEGKIGGMAHVASMIKKLKAESPGKNLLFDAGDTWHGGGITFFDKGVAMVKIMNAVGYDAMVPGNWEFFYKNDHFLDLIDKANFPVIAYNLTDKEWEEPALDQYIIRKVGQLKVAIVGYTYPWTALTSAITGAAKWYKFGIKEDEARDLLAEIRKNEDPDLVVFISHGGFGLDQKYAKRVDGIDVMLSGHTHDEVLDPVVWNDTLVFQGGAHGKYVVSLDLEIKDKKIVDFEYRLNKVMQNRIDPDPEVSKLIEEAYLPYEAELSKIIGKSEVLMHRRDFWQSTVGNLITDAMREIQKTDVAFFPAWRFGASVLPGKITKEDIYNVIPTEGHIFTFSMRGKEIKNLLENILSSVVNRDPYTRVGGDMIRFSGMKILCDLAKPAGKRVLRINIGGEEFSEEKVFSVASAHTRFQNNPLFGATHVKDTGKMIVEELIEYI</sequence>
<keyword evidence="2" id="KW-1133">Transmembrane helix</keyword>
<keyword evidence="1" id="KW-0732">Signal</keyword>
<dbReference type="PANTHER" id="PTHR11575:SF42">
    <property type="entry name" value="SULFUR OXIDATION PROTEIN SOXB"/>
    <property type="match status" value="1"/>
</dbReference>
<accession>A0A382EWS9</accession>
<feature type="domain" description="5'-Nucleotidase C-terminal" evidence="4">
    <location>
        <begin position="348"/>
        <end position="493"/>
    </location>
</feature>
<dbReference type="InterPro" id="IPR036907">
    <property type="entry name" value="5'-Nucleotdase_C_sf"/>
</dbReference>
<proteinExistence type="predicted"/>
<keyword evidence="2" id="KW-0472">Membrane</keyword>
<dbReference type="Gene3D" id="3.60.21.10">
    <property type="match status" value="1"/>
</dbReference>
<evidence type="ECO:0000256" key="2">
    <source>
        <dbReference type="SAM" id="Phobius"/>
    </source>
</evidence>
<protein>
    <recommendedName>
        <fullName evidence="6">5'-Nucleotidase C-terminal domain-containing protein</fullName>
    </recommendedName>
</protein>
<dbReference type="SUPFAM" id="SSF56300">
    <property type="entry name" value="Metallo-dependent phosphatases"/>
    <property type="match status" value="1"/>
</dbReference>
<evidence type="ECO:0000259" key="3">
    <source>
        <dbReference type="Pfam" id="PF00149"/>
    </source>
</evidence>
<dbReference type="GO" id="GO:0030288">
    <property type="term" value="C:outer membrane-bounded periplasmic space"/>
    <property type="evidence" value="ECO:0007669"/>
    <property type="project" value="TreeGrafter"/>
</dbReference>
<evidence type="ECO:0000313" key="5">
    <source>
        <dbReference type="EMBL" id="SVB54945.1"/>
    </source>
</evidence>
<evidence type="ECO:0008006" key="6">
    <source>
        <dbReference type="Google" id="ProtNLM"/>
    </source>
</evidence>
<feature type="domain" description="Calcineurin-like phosphoesterase" evidence="3">
    <location>
        <begin position="40"/>
        <end position="273"/>
    </location>
</feature>
<dbReference type="PANTHER" id="PTHR11575">
    <property type="entry name" value="5'-NUCLEOTIDASE-RELATED"/>
    <property type="match status" value="1"/>
</dbReference>
<organism evidence="5">
    <name type="scientific">marine metagenome</name>
    <dbReference type="NCBI Taxonomy" id="408172"/>
    <lineage>
        <taxon>unclassified sequences</taxon>
        <taxon>metagenomes</taxon>
        <taxon>ecological metagenomes</taxon>
    </lineage>
</organism>
<dbReference type="GO" id="GO:0016787">
    <property type="term" value="F:hydrolase activity"/>
    <property type="evidence" value="ECO:0007669"/>
    <property type="project" value="InterPro"/>
</dbReference>
<dbReference type="EMBL" id="UINC01046651">
    <property type="protein sequence ID" value="SVB54945.1"/>
    <property type="molecule type" value="Genomic_DNA"/>
</dbReference>
<evidence type="ECO:0000259" key="4">
    <source>
        <dbReference type="Pfam" id="PF02872"/>
    </source>
</evidence>
<dbReference type="Pfam" id="PF00149">
    <property type="entry name" value="Metallophos"/>
    <property type="match status" value="1"/>
</dbReference>
<evidence type="ECO:0000256" key="1">
    <source>
        <dbReference type="ARBA" id="ARBA00022729"/>
    </source>
</evidence>
<feature type="non-terminal residue" evidence="5">
    <location>
        <position position="518"/>
    </location>
</feature>
<dbReference type="InterPro" id="IPR004843">
    <property type="entry name" value="Calcineurin-like_PHP"/>
</dbReference>
<dbReference type="Gene3D" id="3.90.780.10">
    <property type="entry name" value="5'-Nucleotidase, C-terminal domain"/>
    <property type="match status" value="1"/>
</dbReference>
<dbReference type="SUPFAM" id="SSF55816">
    <property type="entry name" value="5'-nucleotidase (syn. UDP-sugar hydrolase), C-terminal domain"/>
    <property type="match status" value="1"/>
</dbReference>
<keyword evidence="2" id="KW-0812">Transmembrane</keyword>
<dbReference type="PRINTS" id="PR01607">
    <property type="entry name" value="APYRASEFAMLY"/>
</dbReference>
<feature type="non-terminal residue" evidence="5">
    <location>
        <position position="1"/>
    </location>
</feature>
<name>A0A382EWS9_9ZZZZ</name>
<reference evidence="5" key="1">
    <citation type="submission" date="2018-05" db="EMBL/GenBank/DDBJ databases">
        <authorList>
            <person name="Lanie J.A."/>
            <person name="Ng W.-L."/>
            <person name="Kazmierczak K.M."/>
            <person name="Andrzejewski T.M."/>
            <person name="Davidsen T.M."/>
            <person name="Wayne K.J."/>
            <person name="Tettelin H."/>
            <person name="Glass J.I."/>
            <person name="Rusch D."/>
            <person name="Podicherti R."/>
            <person name="Tsui H.-C.T."/>
            <person name="Winkler M.E."/>
        </authorList>
    </citation>
    <scope>NUCLEOTIDE SEQUENCE</scope>
</reference>
<dbReference type="AlphaFoldDB" id="A0A382EWS9"/>
<dbReference type="Pfam" id="PF02872">
    <property type="entry name" value="5_nucleotid_C"/>
    <property type="match status" value="1"/>
</dbReference>
<dbReference type="InterPro" id="IPR029052">
    <property type="entry name" value="Metallo-depent_PP-like"/>
</dbReference>
<dbReference type="InterPro" id="IPR008334">
    <property type="entry name" value="5'-Nucleotdase_C"/>
</dbReference>
<dbReference type="InterPro" id="IPR006179">
    <property type="entry name" value="5_nucleotidase/apyrase"/>
</dbReference>
<dbReference type="GO" id="GO:0009166">
    <property type="term" value="P:nucleotide catabolic process"/>
    <property type="evidence" value="ECO:0007669"/>
    <property type="project" value="InterPro"/>
</dbReference>